<evidence type="ECO:0000313" key="2">
    <source>
        <dbReference type="EMBL" id="KAJ1374981.1"/>
    </source>
</evidence>
<dbReference type="EMBL" id="JAHQIW010007501">
    <property type="protein sequence ID" value="KAJ1374981.1"/>
    <property type="molecule type" value="Genomic_DNA"/>
</dbReference>
<accession>A0AAD5RFA2</accession>
<comment type="caution">
    <text evidence="2">The sequence shown here is derived from an EMBL/GenBank/DDBJ whole genome shotgun (WGS) entry which is preliminary data.</text>
</comment>
<feature type="domain" description="Phosphoacetylglucosamine mutase AMG1" evidence="1">
    <location>
        <begin position="51"/>
        <end position="157"/>
    </location>
</feature>
<dbReference type="InterPro" id="IPR049023">
    <property type="entry name" value="AMG1_II"/>
</dbReference>
<name>A0AAD5RFA2_PARTN</name>
<reference evidence="2" key="1">
    <citation type="submission" date="2021-06" db="EMBL/GenBank/DDBJ databases">
        <title>Parelaphostrongylus tenuis whole genome reference sequence.</title>
        <authorList>
            <person name="Garwood T.J."/>
            <person name="Larsen P.A."/>
            <person name="Fountain-Jones N.M."/>
            <person name="Garbe J.R."/>
            <person name="Macchietto M.G."/>
            <person name="Kania S.A."/>
            <person name="Gerhold R.W."/>
            <person name="Richards J.E."/>
            <person name="Wolf T.M."/>
        </authorList>
    </citation>
    <scope>NUCLEOTIDE SEQUENCE</scope>
    <source>
        <strain evidence="2">MNPRO001-30</strain>
        <tissue evidence="2">Meninges</tissue>
    </source>
</reference>
<dbReference type="GO" id="GO:0006048">
    <property type="term" value="P:UDP-N-acetylglucosamine biosynthetic process"/>
    <property type="evidence" value="ECO:0007669"/>
    <property type="project" value="TreeGrafter"/>
</dbReference>
<dbReference type="InterPro" id="IPR016055">
    <property type="entry name" value="A-D-PHexomutase_a/b/a-I/II/III"/>
</dbReference>
<evidence type="ECO:0000313" key="3">
    <source>
        <dbReference type="Proteomes" id="UP001196413"/>
    </source>
</evidence>
<organism evidence="2 3">
    <name type="scientific">Parelaphostrongylus tenuis</name>
    <name type="common">Meningeal worm</name>
    <dbReference type="NCBI Taxonomy" id="148309"/>
    <lineage>
        <taxon>Eukaryota</taxon>
        <taxon>Metazoa</taxon>
        <taxon>Ecdysozoa</taxon>
        <taxon>Nematoda</taxon>
        <taxon>Chromadorea</taxon>
        <taxon>Rhabditida</taxon>
        <taxon>Rhabditina</taxon>
        <taxon>Rhabditomorpha</taxon>
        <taxon>Strongyloidea</taxon>
        <taxon>Metastrongylidae</taxon>
        <taxon>Parelaphostrongylus</taxon>
    </lineage>
</organism>
<keyword evidence="3" id="KW-1185">Reference proteome</keyword>
<sequence length="213" mass="23728">MDSRESGPHLMEAARAGAELMGVRYENHGLLTTPQLHYIVRCKNDPSFGEATEMGYYAKITDAFKRLMELNGESKQSSYSPNLILDCANGVGAKKMRMLCQFLPENALIVQFRNEDGELNHKCGADYVKIRQTLPENFGDVDTNAKCASFDGDADRLIYFRRATNNGEKAVLLDGDKIAVLIAKYVKEALNCAGINRSHYGSSTNCLCQWKLD</sequence>
<dbReference type="PANTHER" id="PTHR45955:SF1">
    <property type="entry name" value="PHOSPHOACETYLGLUCOSAMINE MUTASE"/>
    <property type="match status" value="1"/>
</dbReference>
<dbReference type="Proteomes" id="UP001196413">
    <property type="component" value="Unassembled WGS sequence"/>
</dbReference>
<dbReference type="GO" id="GO:0005975">
    <property type="term" value="P:carbohydrate metabolic process"/>
    <property type="evidence" value="ECO:0007669"/>
    <property type="project" value="InterPro"/>
</dbReference>
<protein>
    <recommendedName>
        <fullName evidence="1">Phosphoacetylglucosamine mutase AMG1 domain-containing protein</fullName>
    </recommendedName>
</protein>
<dbReference type="GO" id="GO:0004610">
    <property type="term" value="F:phosphoacetylglucosamine mutase activity"/>
    <property type="evidence" value="ECO:0007669"/>
    <property type="project" value="TreeGrafter"/>
</dbReference>
<evidence type="ECO:0000259" key="1">
    <source>
        <dbReference type="Pfam" id="PF21405"/>
    </source>
</evidence>
<dbReference type="SUPFAM" id="SSF53738">
    <property type="entry name" value="Phosphoglucomutase, first 3 domains"/>
    <property type="match status" value="2"/>
</dbReference>
<dbReference type="Gene3D" id="3.40.120.10">
    <property type="entry name" value="Alpha-D-Glucose-1,6-Bisphosphate, subunit A, domain 3"/>
    <property type="match status" value="2"/>
</dbReference>
<dbReference type="AlphaFoldDB" id="A0AAD5RFA2"/>
<dbReference type="PANTHER" id="PTHR45955">
    <property type="entry name" value="PHOSPHOACETYLGLUCOSAMINE MUTASE"/>
    <property type="match status" value="1"/>
</dbReference>
<proteinExistence type="predicted"/>
<dbReference type="Pfam" id="PF21405">
    <property type="entry name" value="AMG1_II"/>
    <property type="match status" value="1"/>
</dbReference>
<gene>
    <name evidence="2" type="ORF">KIN20_038200</name>
</gene>